<sequence length="171" mass="18314">MLDIGLHGDQLLVPVGPRVCSVGREVKHPVASTVGRVGVPEGLVGAQGEAFQELRRYVVAAEVAGCAVTAVHPDPGVVGDQAGNLNHWVVALPGRVAGRTPHAVGVVTARVVHRQADQRRPPALGRVEEARQRRGVRELLRVVRGQDQRGTARHRKTHRRVACRGHALVGL</sequence>
<dbReference type="AlphaFoldDB" id="A0A916LA67"/>
<dbReference type="Proteomes" id="UP000039021">
    <property type="component" value="Unassembled WGS sequence"/>
</dbReference>
<gene>
    <name evidence="1" type="ORF">ERS007739_01639</name>
</gene>
<name>A0A916LA67_MYCTX</name>
<dbReference type="EMBL" id="CSBK01000656">
    <property type="protein sequence ID" value="COX71331.1"/>
    <property type="molecule type" value="Genomic_DNA"/>
</dbReference>
<evidence type="ECO:0000313" key="1">
    <source>
        <dbReference type="EMBL" id="COX71331.1"/>
    </source>
</evidence>
<evidence type="ECO:0000313" key="2">
    <source>
        <dbReference type="Proteomes" id="UP000039021"/>
    </source>
</evidence>
<accession>A0A916LA67</accession>
<comment type="caution">
    <text evidence="1">The sequence shown here is derived from an EMBL/GenBank/DDBJ whole genome shotgun (WGS) entry which is preliminary data.</text>
</comment>
<reference evidence="2" key="1">
    <citation type="submission" date="2015-03" db="EMBL/GenBank/DDBJ databases">
        <authorList>
            <consortium name="Pathogen Informatics"/>
        </authorList>
    </citation>
    <scope>NUCLEOTIDE SEQUENCE [LARGE SCALE GENOMIC DNA]</scope>
    <source>
        <strain evidence="2">N09902308</strain>
    </source>
</reference>
<proteinExistence type="predicted"/>
<organism evidence="1 2">
    <name type="scientific">Mycobacterium tuberculosis</name>
    <dbReference type="NCBI Taxonomy" id="1773"/>
    <lineage>
        <taxon>Bacteria</taxon>
        <taxon>Bacillati</taxon>
        <taxon>Actinomycetota</taxon>
        <taxon>Actinomycetes</taxon>
        <taxon>Mycobacteriales</taxon>
        <taxon>Mycobacteriaceae</taxon>
        <taxon>Mycobacterium</taxon>
        <taxon>Mycobacterium tuberculosis complex</taxon>
    </lineage>
</organism>
<protein>
    <submittedName>
        <fullName evidence="1">Uncharacterized protein</fullName>
    </submittedName>
</protein>